<dbReference type="EMBL" id="QGDI01000020">
    <property type="protein sequence ID" value="PWJ09729.1"/>
    <property type="molecule type" value="Genomic_DNA"/>
</dbReference>
<gene>
    <name evidence="2" type="ORF">IE37_03378</name>
</gene>
<dbReference type="InterPro" id="IPR038595">
    <property type="entry name" value="LOR_sf"/>
</dbReference>
<dbReference type="Pfam" id="PF04525">
    <property type="entry name" value="LOR"/>
    <property type="match status" value="1"/>
</dbReference>
<sequence>MKLYFKQKVFSFRQRSEIYDEFGNVLFNAVGEISLARKMHIYDRTGNEVAYVERKLLRLLPRFSIYVMGQYVTDIVKEFTFFKPSYVFERIGWRVDGEIFSHDYRVFSGNMYVASVHKHWMTWGDSFEIDIADGQDVIMVLAAVIAIDCVMDANSSNNS</sequence>
<evidence type="ECO:0000256" key="1">
    <source>
        <dbReference type="ARBA" id="ARBA00005437"/>
    </source>
</evidence>
<dbReference type="RefSeq" id="WP_109728031.1">
    <property type="nucleotide sequence ID" value="NZ_CAMOTJ010000034.1"/>
</dbReference>
<dbReference type="OrthoDB" id="652307at2"/>
<dbReference type="AlphaFoldDB" id="A0A315XSQ1"/>
<comment type="similarity">
    <text evidence="1">Belongs to the LOR family.</text>
</comment>
<accession>A0A315XSQ1</accession>
<evidence type="ECO:0000313" key="2">
    <source>
        <dbReference type="EMBL" id="PWJ09729.1"/>
    </source>
</evidence>
<name>A0A315XSQ1_RUMFL</name>
<dbReference type="InterPro" id="IPR007612">
    <property type="entry name" value="LOR"/>
</dbReference>
<evidence type="ECO:0000313" key="3">
    <source>
        <dbReference type="Proteomes" id="UP000245720"/>
    </source>
</evidence>
<organism evidence="2 3">
    <name type="scientific">Ruminococcus flavefaciens</name>
    <dbReference type="NCBI Taxonomy" id="1265"/>
    <lineage>
        <taxon>Bacteria</taxon>
        <taxon>Bacillati</taxon>
        <taxon>Bacillota</taxon>
        <taxon>Clostridia</taxon>
        <taxon>Eubacteriales</taxon>
        <taxon>Oscillospiraceae</taxon>
        <taxon>Ruminococcus</taxon>
    </lineage>
</organism>
<dbReference type="SUPFAM" id="SSF54518">
    <property type="entry name" value="Tubby C-terminal domain-like"/>
    <property type="match status" value="1"/>
</dbReference>
<dbReference type="Proteomes" id="UP000245720">
    <property type="component" value="Unassembled WGS sequence"/>
</dbReference>
<dbReference type="Gene3D" id="2.40.160.200">
    <property type="entry name" value="LURP1-related"/>
    <property type="match status" value="1"/>
</dbReference>
<protein>
    <submittedName>
        <fullName evidence="2">Uncharacterized protein YxjI</fullName>
    </submittedName>
</protein>
<reference evidence="2 3" key="1">
    <citation type="submission" date="2018-05" db="EMBL/GenBank/DDBJ databases">
        <title>The Hungate 1000. A catalogue of reference genomes from the rumen microbiome.</title>
        <authorList>
            <person name="Kelly W."/>
        </authorList>
    </citation>
    <scope>NUCLEOTIDE SEQUENCE [LARGE SCALE GENOMIC DNA]</scope>
    <source>
        <strain evidence="2 3">SAb67</strain>
    </source>
</reference>
<dbReference type="InterPro" id="IPR025659">
    <property type="entry name" value="Tubby-like_C"/>
</dbReference>
<comment type="caution">
    <text evidence="2">The sequence shown here is derived from an EMBL/GenBank/DDBJ whole genome shotgun (WGS) entry which is preliminary data.</text>
</comment>
<proteinExistence type="inferred from homology"/>